<reference evidence="16" key="1">
    <citation type="submission" date="2020-08" db="EMBL/GenBank/DDBJ databases">
        <title>Genome sequencing and assembly of the red palm weevil Rhynchophorus ferrugineus.</title>
        <authorList>
            <person name="Dias G.B."/>
            <person name="Bergman C.M."/>
            <person name="Manee M."/>
        </authorList>
    </citation>
    <scope>NUCLEOTIDE SEQUENCE</scope>
    <source>
        <strain evidence="16">AA-2017</strain>
        <tissue evidence="16">Whole larva</tissue>
    </source>
</reference>
<evidence type="ECO:0000256" key="4">
    <source>
        <dbReference type="ARBA" id="ARBA00004406"/>
    </source>
</evidence>
<dbReference type="PANTHER" id="PTHR24292:SF54">
    <property type="entry name" value="CYP9F3-RELATED"/>
    <property type="match status" value="1"/>
</dbReference>
<dbReference type="EMBL" id="JAACXV010000025">
    <property type="protein sequence ID" value="KAF7286472.1"/>
    <property type="molecule type" value="Genomic_DNA"/>
</dbReference>
<dbReference type="GO" id="GO:0016705">
    <property type="term" value="F:oxidoreductase activity, acting on paired donors, with incorporation or reduction of molecular oxygen"/>
    <property type="evidence" value="ECO:0007669"/>
    <property type="project" value="InterPro"/>
</dbReference>
<evidence type="ECO:0000256" key="8">
    <source>
        <dbReference type="ARBA" id="ARBA00022824"/>
    </source>
</evidence>
<evidence type="ECO:0000256" key="5">
    <source>
        <dbReference type="ARBA" id="ARBA00010617"/>
    </source>
</evidence>
<gene>
    <name evidence="16" type="ORF">GWI33_005111</name>
</gene>
<keyword evidence="9" id="KW-0492">Microsome</keyword>
<evidence type="ECO:0008006" key="18">
    <source>
        <dbReference type="Google" id="ProtNLM"/>
    </source>
</evidence>
<keyword evidence="10 15" id="KW-0560">Oxidoreductase</keyword>
<keyword evidence="17" id="KW-1185">Reference proteome</keyword>
<dbReference type="InterPro" id="IPR050476">
    <property type="entry name" value="Insect_CytP450_Detox"/>
</dbReference>
<dbReference type="InterPro" id="IPR001128">
    <property type="entry name" value="Cyt_P450"/>
</dbReference>
<dbReference type="PROSITE" id="PS00086">
    <property type="entry name" value="CYTOCHROME_P450"/>
    <property type="match status" value="1"/>
</dbReference>
<evidence type="ECO:0000256" key="3">
    <source>
        <dbReference type="ARBA" id="ARBA00004174"/>
    </source>
</evidence>
<evidence type="ECO:0000256" key="11">
    <source>
        <dbReference type="ARBA" id="ARBA00023004"/>
    </source>
</evidence>
<dbReference type="GO" id="GO:0004497">
    <property type="term" value="F:monooxygenase activity"/>
    <property type="evidence" value="ECO:0007669"/>
    <property type="project" value="UniProtKB-KW"/>
</dbReference>
<evidence type="ECO:0000256" key="14">
    <source>
        <dbReference type="PIRSR" id="PIRSR602403-1"/>
    </source>
</evidence>
<evidence type="ECO:0000256" key="1">
    <source>
        <dbReference type="ARBA" id="ARBA00001971"/>
    </source>
</evidence>
<comment type="subcellular location">
    <subcellularLocation>
        <location evidence="4">Endoplasmic reticulum membrane</location>
        <topology evidence="4">Peripheral membrane protein</topology>
    </subcellularLocation>
    <subcellularLocation>
        <location evidence="3">Microsome membrane</location>
        <topology evidence="3">Peripheral membrane protein</topology>
    </subcellularLocation>
</comment>
<dbReference type="PRINTS" id="PR00465">
    <property type="entry name" value="EP450IV"/>
</dbReference>
<dbReference type="GO" id="GO:0005506">
    <property type="term" value="F:iron ion binding"/>
    <property type="evidence" value="ECO:0007669"/>
    <property type="project" value="InterPro"/>
</dbReference>
<evidence type="ECO:0000256" key="15">
    <source>
        <dbReference type="RuleBase" id="RU000461"/>
    </source>
</evidence>
<accession>A0A834ISW9</accession>
<keyword evidence="13" id="KW-0472">Membrane</keyword>
<name>A0A834ISW9_RHYFE</name>
<sequence>MWPPVPANDRSCVKPYTIWPNTSDESPLEIPTEGLIWILSHAIHRDPKYYEDPNKFDPERFSIENKHKIRPYTYLPFGLGPRNCIGSRFALLEIKILFFKLLLNFELGIGEKMVYPLKLARNGFIHTAEGGFWLSLKKLDSST</sequence>
<organism evidence="16 17">
    <name type="scientific">Rhynchophorus ferrugineus</name>
    <name type="common">Red palm weevil</name>
    <name type="synonym">Curculio ferrugineus</name>
    <dbReference type="NCBI Taxonomy" id="354439"/>
    <lineage>
        <taxon>Eukaryota</taxon>
        <taxon>Metazoa</taxon>
        <taxon>Ecdysozoa</taxon>
        <taxon>Arthropoda</taxon>
        <taxon>Hexapoda</taxon>
        <taxon>Insecta</taxon>
        <taxon>Pterygota</taxon>
        <taxon>Neoptera</taxon>
        <taxon>Endopterygota</taxon>
        <taxon>Coleoptera</taxon>
        <taxon>Polyphaga</taxon>
        <taxon>Cucujiformia</taxon>
        <taxon>Curculionidae</taxon>
        <taxon>Dryophthorinae</taxon>
        <taxon>Rhynchophorus</taxon>
    </lineage>
</organism>
<evidence type="ECO:0000256" key="7">
    <source>
        <dbReference type="ARBA" id="ARBA00022723"/>
    </source>
</evidence>
<comment type="caution">
    <text evidence="16">The sequence shown here is derived from an EMBL/GenBank/DDBJ whole genome shotgun (WGS) entry which is preliminary data.</text>
</comment>
<evidence type="ECO:0000256" key="2">
    <source>
        <dbReference type="ARBA" id="ARBA00003690"/>
    </source>
</evidence>
<evidence type="ECO:0000256" key="6">
    <source>
        <dbReference type="ARBA" id="ARBA00022617"/>
    </source>
</evidence>
<feature type="binding site" description="axial binding residue" evidence="14">
    <location>
        <position position="84"/>
    </location>
    <ligand>
        <name>heme</name>
        <dbReference type="ChEBI" id="CHEBI:30413"/>
    </ligand>
    <ligandPart>
        <name>Fe</name>
        <dbReference type="ChEBI" id="CHEBI:18248"/>
    </ligandPart>
</feature>
<dbReference type="GO" id="GO:0020037">
    <property type="term" value="F:heme binding"/>
    <property type="evidence" value="ECO:0007669"/>
    <property type="project" value="InterPro"/>
</dbReference>
<dbReference type="GO" id="GO:0005789">
    <property type="term" value="C:endoplasmic reticulum membrane"/>
    <property type="evidence" value="ECO:0007669"/>
    <property type="project" value="UniProtKB-SubCell"/>
</dbReference>
<dbReference type="Gene3D" id="1.10.630.10">
    <property type="entry name" value="Cytochrome P450"/>
    <property type="match status" value="1"/>
</dbReference>
<dbReference type="Pfam" id="PF00067">
    <property type="entry name" value="p450"/>
    <property type="match status" value="1"/>
</dbReference>
<keyword evidence="11 14" id="KW-0408">Iron</keyword>
<dbReference type="OrthoDB" id="2789670at2759"/>
<comment type="similarity">
    <text evidence="5 15">Belongs to the cytochrome P450 family.</text>
</comment>
<protein>
    <recommendedName>
        <fullName evidence="18">Cytochrome P450</fullName>
    </recommendedName>
</protein>
<evidence type="ECO:0000256" key="9">
    <source>
        <dbReference type="ARBA" id="ARBA00022848"/>
    </source>
</evidence>
<dbReference type="InterPro" id="IPR036396">
    <property type="entry name" value="Cyt_P450_sf"/>
</dbReference>
<evidence type="ECO:0000256" key="12">
    <source>
        <dbReference type="ARBA" id="ARBA00023033"/>
    </source>
</evidence>
<dbReference type="InterPro" id="IPR002403">
    <property type="entry name" value="Cyt_P450_E_grp-IV"/>
</dbReference>
<dbReference type="SUPFAM" id="SSF48264">
    <property type="entry name" value="Cytochrome P450"/>
    <property type="match status" value="1"/>
</dbReference>
<keyword evidence="8" id="KW-0256">Endoplasmic reticulum</keyword>
<evidence type="ECO:0000313" key="17">
    <source>
        <dbReference type="Proteomes" id="UP000625711"/>
    </source>
</evidence>
<evidence type="ECO:0000313" key="16">
    <source>
        <dbReference type="EMBL" id="KAF7286472.1"/>
    </source>
</evidence>
<keyword evidence="12 15" id="KW-0503">Monooxygenase</keyword>
<comment type="cofactor">
    <cofactor evidence="1 14">
        <name>heme</name>
        <dbReference type="ChEBI" id="CHEBI:30413"/>
    </cofactor>
</comment>
<comment type="function">
    <text evidence="2">May be involved in the metabolism of insect hormones and in the breakdown of synthetic insecticides.</text>
</comment>
<dbReference type="Proteomes" id="UP000625711">
    <property type="component" value="Unassembled WGS sequence"/>
</dbReference>
<evidence type="ECO:0000256" key="10">
    <source>
        <dbReference type="ARBA" id="ARBA00023002"/>
    </source>
</evidence>
<proteinExistence type="inferred from homology"/>
<evidence type="ECO:0000256" key="13">
    <source>
        <dbReference type="ARBA" id="ARBA00023136"/>
    </source>
</evidence>
<dbReference type="InterPro" id="IPR017972">
    <property type="entry name" value="Cyt_P450_CS"/>
</dbReference>
<dbReference type="AlphaFoldDB" id="A0A834ISW9"/>
<dbReference type="PANTHER" id="PTHR24292">
    <property type="entry name" value="CYTOCHROME P450"/>
    <property type="match status" value="1"/>
</dbReference>
<keyword evidence="6 14" id="KW-0349">Heme</keyword>
<keyword evidence="7 14" id="KW-0479">Metal-binding</keyword>